<keyword evidence="1" id="KW-0812">Transmembrane</keyword>
<proteinExistence type="predicted"/>
<sequence>MAQRQHHQHNAVLGMNRTFVPTLPLEDGEVELARYQADTMTFWRSQAWIALFFSILAAGILIGIGNAYWWTGVVGAMAAIGVRTLYLGPDERKDVWVLTNYRLMGPMNRSTTLSNIKAVNVIWTAVQVVTITGDKILIRYRPDPAETKAEIERAAS</sequence>
<dbReference type="EMBL" id="JAATOP010000011">
    <property type="protein sequence ID" value="NIY73578.1"/>
    <property type="molecule type" value="Genomic_DNA"/>
</dbReference>
<accession>A0ABX0W0H3</accession>
<keyword evidence="1" id="KW-1133">Transmembrane helix</keyword>
<name>A0ABX0W0H3_9RHOB</name>
<keyword evidence="1" id="KW-0472">Membrane</keyword>
<dbReference type="Proteomes" id="UP000709466">
    <property type="component" value="Unassembled WGS sequence"/>
</dbReference>
<reference evidence="2 3" key="1">
    <citation type="submission" date="2020-03" db="EMBL/GenBank/DDBJ databases">
        <title>Bacterial isolates of synthetic phycosphere.</title>
        <authorList>
            <person name="Fu H."/>
            <person name="Moran M.A."/>
        </authorList>
    </citation>
    <scope>NUCLEOTIDE SEQUENCE [LARGE SCALE GENOMIC DNA]</scope>
    <source>
        <strain evidence="2 3">HF1</strain>
    </source>
</reference>
<gene>
    <name evidence="2" type="ORF">HCZ30_14185</name>
</gene>
<comment type="caution">
    <text evidence="2">The sequence shown here is derived from an EMBL/GenBank/DDBJ whole genome shotgun (WGS) entry which is preliminary data.</text>
</comment>
<feature type="transmembrane region" description="Helical" evidence="1">
    <location>
        <begin position="42"/>
        <end position="62"/>
    </location>
</feature>
<evidence type="ECO:0000313" key="2">
    <source>
        <dbReference type="EMBL" id="NIY73578.1"/>
    </source>
</evidence>
<dbReference type="RefSeq" id="WP_167638962.1">
    <property type="nucleotide sequence ID" value="NZ_JAATOP010000011.1"/>
</dbReference>
<evidence type="ECO:0008006" key="4">
    <source>
        <dbReference type="Google" id="ProtNLM"/>
    </source>
</evidence>
<organism evidence="2 3">
    <name type="scientific">Marivivens donghaensis</name>
    <dbReference type="NCBI Taxonomy" id="1699413"/>
    <lineage>
        <taxon>Bacteria</taxon>
        <taxon>Pseudomonadati</taxon>
        <taxon>Pseudomonadota</taxon>
        <taxon>Alphaproteobacteria</taxon>
        <taxon>Rhodobacterales</taxon>
        <taxon>Paracoccaceae</taxon>
        <taxon>Marivivens group</taxon>
        <taxon>Marivivens</taxon>
    </lineage>
</organism>
<evidence type="ECO:0000256" key="1">
    <source>
        <dbReference type="SAM" id="Phobius"/>
    </source>
</evidence>
<evidence type="ECO:0000313" key="3">
    <source>
        <dbReference type="Proteomes" id="UP000709466"/>
    </source>
</evidence>
<keyword evidence="3" id="KW-1185">Reference proteome</keyword>
<protein>
    <recommendedName>
        <fullName evidence="4">DUF304 domain-containing protein</fullName>
    </recommendedName>
</protein>